<protein>
    <submittedName>
        <fullName evidence="1">Uncharacterized protein</fullName>
    </submittedName>
</protein>
<comment type="caution">
    <text evidence="1">The sequence shown here is derived from an EMBL/GenBank/DDBJ whole genome shotgun (WGS) entry which is preliminary data.</text>
</comment>
<accession>A0A9Q1CBJ5</accession>
<gene>
    <name evidence="1" type="ORF">HOLleu_12615</name>
</gene>
<keyword evidence="2" id="KW-1185">Reference proteome</keyword>
<reference evidence="1" key="1">
    <citation type="submission" date="2021-10" db="EMBL/GenBank/DDBJ databases">
        <title>Tropical sea cucumber genome reveals ecological adaptation and Cuvierian tubules defense mechanism.</title>
        <authorList>
            <person name="Chen T."/>
        </authorList>
    </citation>
    <scope>NUCLEOTIDE SEQUENCE</scope>
    <source>
        <strain evidence="1">Nanhai2018</strain>
        <tissue evidence="1">Muscle</tissue>
    </source>
</reference>
<organism evidence="1 2">
    <name type="scientific">Holothuria leucospilota</name>
    <name type="common">Black long sea cucumber</name>
    <name type="synonym">Mertensiothuria leucospilota</name>
    <dbReference type="NCBI Taxonomy" id="206669"/>
    <lineage>
        <taxon>Eukaryota</taxon>
        <taxon>Metazoa</taxon>
        <taxon>Echinodermata</taxon>
        <taxon>Eleutherozoa</taxon>
        <taxon>Echinozoa</taxon>
        <taxon>Holothuroidea</taxon>
        <taxon>Aspidochirotacea</taxon>
        <taxon>Aspidochirotida</taxon>
        <taxon>Holothuriidae</taxon>
        <taxon>Holothuria</taxon>
    </lineage>
</organism>
<dbReference type="EMBL" id="JAIZAY010000005">
    <property type="protein sequence ID" value="KAJ8041723.1"/>
    <property type="molecule type" value="Genomic_DNA"/>
</dbReference>
<evidence type="ECO:0000313" key="1">
    <source>
        <dbReference type="EMBL" id="KAJ8041723.1"/>
    </source>
</evidence>
<proteinExistence type="predicted"/>
<sequence>MRRLRADLIEVFKIVNGLDKIDACIFFEQHSDCRTRGHPFRFYKPNCRMDIRKYSFSQRVISEWNNLPLEAVTAERVISFKNKIDPILKKRQGLYISQKRLPASVFKIPSASFADGNQ</sequence>
<evidence type="ECO:0000313" key="2">
    <source>
        <dbReference type="Proteomes" id="UP001152320"/>
    </source>
</evidence>
<name>A0A9Q1CBJ5_HOLLE</name>
<dbReference type="Proteomes" id="UP001152320">
    <property type="component" value="Chromosome 5"/>
</dbReference>
<dbReference type="AlphaFoldDB" id="A0A9Q1CBJ5"/>
<dbReference type="OrthoDB" id="426210at2759"/>